<evidence type="ECO:0000256" key="1">
    <source>
        <dbReference type="SAM" id="MobiDB-lite"/>
    </source>
</evidence>
<keyword evidence="3" id="KW-1185">Reference proteome</keyword>
<comment type="caution">
    <text evidence="2">The sequence shown here is derived from an EMBL/GenBank/DDBJ whole genome shotgun (WGS) entry which is preliminary data.</text>
</comment>
<name>A0ABN9W0E8_9DINO</name>
<sequence>MFLLARSSLRASKSEHHHGHVVLRVQCQGGVPQRRGTGLGPLGRPAGHSAVPAAPEETLVSYGGGAIVAHDVPEPIRGDEGAQVLWAKLGDSKGCGLQRVWFATGTLGNILGGRPEGRAARGDPDRVLPRPEEARRGRCRAPKAQGRRSQATLGRTQRSE</sequence>
<feature type="compositionally biased region" description="Basic and acidic residues" evidence="1">
    <location>
        <begin position="115"/>
        <end position="136"/>
    </location>
</feature>
<proteinExistence type="predicted"/>
<gene>
    <name evidence="2" type="ORF">PCOR1329_LOCUS62875</name>
</gene>
<feature type="region of interest" description="Disordered" evidence="1">
    <location>
        <begin position="113"/>
        <end position="160"/>
    </location>
</feature>
<feature type="compositionally biased region" description="Polar residues" evidence="1">
    <location>
        <begin position="147"/>
        <end position="160"/>
    </location>
</feature>
<feature type="non-terminal residue" evidence="2">
    <location>
        <position position="160"/>
    </location>
</feature>
<reference evidence="2" key="1">
    <citation type="submission" date="2023-10" db="EMBL/GenBank/DDBJ databases">
        <authorList>
            <person name="Chen Y."/>
            <person name="Shah S."/>
            <person name="Dougan E. K."/>
            <person name="Thang M."/>
            <person name="Chan C."/>
        </authorList>
    </citation>
    <scope>NUCLEOTIDE SEQUENCE [LARGE SCALE GENOMIC DNA]</scope>
</reference>
<organism evidence="2 3">
    <name type="scientific">Prorocentrum cordatum</name>
    <dbReference type="NCBI Taxonomy" id="2364126"/>
    <lineage>
        <taxon>Eukaryota</taxon>
        <taxon>Sar</taxon>
        <taxon>Alveolata</taxon>
        <taxon>Dinophyceae</taxon>
        <taxon>Prorocentrales</taxon>
        <taxon>Prorocentraceae</taxon>
        <taxon>Prorocentrum</taxon>
    </lineage>
</organism>
<evidence type="ECO:0000313" key="3">
    <source>
        <dbReference type="Proteomes" id="UP001189429"/>
    </source>
</evidence>
<evidence type="ECO:0000313" key="2">
    <source>
        <dbReference type="EMBL" id="CAK0879441.1"/>
    </source>
</evidence>
<dbReference type="Proteomes" id="UP001189429">
    <property type="component" value="Unassembled WGS sequence"/>
</dbReference>
<protein>
    <submittedName>
        <fullName evidence="2">Uncharacterized protein</fullName>
    </submittedName>
</protein>
<dbReference type="EMBL" id="CAUYUJ010017957">
    <property type="protein sequence ID" value="CAK0879441.1"/>
    <property type="molecule type" value="Genomic_DNA"/>
</dbReference>
<accession>A0ABN9W0E8</accession>